<dbReference type="PROSITE" id="PS51186">
    <property type="entry name" value="GNAT"/>
    <property type="match status" value="1"/>
</dbReference>
<evidence type="ECO:0000313" key="3">
    <source>
        <dbReference type="Proteomes" id="UP000295063"/>
    </source>
</evidence>
<proteinExistence type="predicted"/>
<dbReference type="SUPFAM" id="SSF55729">
    <property type="entry name" value="Acyl-CoA N-acyltransferases (Nat)"/>
    <property type="match status" value="1"/>
</dbReference>
<dbReference type="OrthoDB" id="307526at2"/>
<dbReference type="Proteomes" id="UP000295063">
    <property type="component" value="Unassembled WGS sequence"/>
</dbReference>
<dbReference type="InterPro" id="IPR016181">
    <property type="entry name" value="Acyl_CoA_acyltransferase"/>
</dbReference>
<accession>A0A4R1PZN1</accession>
<dbReference type="CDD" id="cd04301">
    <property type="entry name" value="NAT_SF"/>
    <property type="match status" value="1"/>
</dbReference>
<dbReference type="PANTHER" id="PTHR43451:SF1">
    <property type="entry name" value="ACETYLTRANSFERASE"/>
    <property type="match status" value="1"/>
</dbReference>
<dbReference type="PANTHER" id="PTHR43451">
    <property type="entry name" value="ACETYLTRANSFERASE (GNAT) FAMILY PROTEIN"/>
    <property type="match status" value="1"/>
</dbReference>
<feature type="domain" description="N-acetyltransferase" evidence="1">
    <location>
        <begin position="4"/>
        <end position="155"/>
    </location>
</feature>
<name>A0A4R1PZN1_9FIRM</name>
<keyword evidence="3" id="KW-1185">Reference proteome</keyword>
<evidence type="ECO:0000259" key="1">
    <source>
        <dbReference type="PROSITE" id="PS51186"/>
    </source>
</evidence>
<evidence type="ECO:0000313" key="2">
    <source>
        <dbReference type="EMBL" id="TCL37760.1"/>
    </source>
</evidence>
<reference evidence="2 3" key="1">
    <citation type="submission" date="2019-03" db="EMBL/GenBank/DDBJ databases">
        <title>Genomic Encyclopedia of Type Strains, Phase IV (KMG-IV): sequencing the most valuable type-strain genomes for metagenomic binning, comparative biology and taxonomic classification.</title>
        <authorList>
            <person name="Goeker M."/>
        </authorList>
    </citation>
    <scope>NUCLEOTIDE SEQUENCE [LARGE SCALE GENOMIC DNA]</scope>
    <source>
        <strain evidence="2 3">DSM 15969</strain>
    </source>
</reference>
<dbReference type="GO" id="GO:0016747">
    <property type="term" value="F:acyltransferase activity, transferring groups other than amino-acyl groups"/>
    <property type="evidence" value="ECO:0007669"/>
    <property type="project" value="InterPro"/>
</dbReference>
<dbReference type="Pfam" id="PF13673">
    <property type="entry name" value="Acetyltransf_10"/>
    <property type="match status" value="1"/>
</dbReference>
<dbReference type="Gene3D" id="3.40.630.30">
    <property type="match status" value="1"/>
</dbReference>
<gene>
    <name evidence="2" type="ORF">EV210_105196</name>
</gene>
<dbReference type="InterPro" id="IPR052564">
    <property type="entry name" value="N-acetyltrans/Recomb-assoc"/>
</dbReference>
<dbReference type="EMBL" id="SLUI01000005">
    <property type="protein sequence ID" value="TCL37760.1"/>
    <property type="molecule type" value="Genomic_DNA"/>
</dbReference>
<organism evidence="2 3">
    <name type="scientific">Anaerospora hongkongensis</name>
    <dbReference type="NCBI Taxonomy" id="244830"/>
    <lineage>
        <taxon>Bacteria</taxon>
        <taxon>Bacillati</taxon>
        <taxon>Bacillota</taxon>
        <taxon>Negativicutes</taxon>
        <taxon>Selenomonadales</taxon>
        <taxon>Sporomusaceae</taxon>
        <taxon>Anaerospora</taxon>
    </lineage>
</organism>
<protein>
    <submittedName>
        <fullName evidence="2">Acetyltransferase (GNAT) family protein</fullName>
    </submittedName>
</protein>
<dbReference type="AlphaFoldDB" id="A0A4R1PZN1"/>
<keyword evidence="2" id="KW-0808">Transferase</keyword>
<comment type="caution">
    <text evidence="2">The sequence shown here is derived from an EMBL/GenBank/DDBJ whole genome shotgun (WGS) entry which is preliminary data.</text>
</comment>
<dbReference type="RefSeq" id="WP_132078826.1">
    <property type="nucleotide sequence ID" value="NZ_DALYTA010000016.1"/>
</dbReference>
<sequence length="155" mass="17324">MNALVIRPAIAEDSEQIAAMIGKVFVEYNAAGMLPEGRAKFLEFIHPNNIRQRLTAGACMFIACHDAQIVGAVEVRIYSHIALLFTARHYQRKGIAKKLLEAAVARCKEKRPQLTAITVNSSAYAVPVYEQLGFIIRNKERLEQGVRYTPMVLPL</sequence>
<dbReference type="InterPro" id="IPR000182">
    <property type="entry name" value="GNAT_dom"/>
</dbReference>